<name>A0ABP7KPH5_9MICO</name>
<protein>
    <submittedName>
        <fullName evidence="1">Ester cyclase</fullName>
    </submittedName>
</protein>
<sequence length="156" mass="17689">MMRILQEVGDPLGLSQLQPRDVLREAWGATEDGRNLDRLDDFYADDFVRHCGRDWTREEFKVLMQELQSGFPDLKYETATLLQDGDQIAYRWVATGTHLGVYLGALPTNRTVAFSGITISRVDEGRIVEDWASWNEVSLLHELGILPIDRAPGGVR</sequence>
<evidence type="ECO:0000313" key="1">
    <source>
        <dbReference type="EMBL" id="GAA3882373.1"/>
    </source>
</evidence>
<dbReference type="PANTHER" id="PTHR38436:SF1">
    <property type="entry name" value="ESTER CYCLASE"/>
    <property type="match status" value="1"/>
</dbReference>
<organism evidence="1 2">
    <name type="scientific">Leifsonia kafniensis</name>
    <dbReference type="NCBI Taxonomy" id="475957"/>
    <lineage>
        <taxon>Bacteria</taxon>
        <taxon>Bacillati</taxon>
        <taxon>Actinomycetota</taxon>
        <taxon>Actinomycetes</taxon>
        <taxon>Micrococcales</taxon>
        <taxon>Microbacteriaceae</taxon>
        <taxon>Leifsonia</taxon>
    </lineage>
</organism>
<gene>
    <name evidence="1" type="ORF">GCM10022381_25810</name>
</gene>
<dbReference type="InterPro" id="IPR032710">
    <property type="entry name" value="NTF2-like_dom_sf"/>
</dbReference>
<dbReference type="PANTHER" id="PTHR38436">
    <property type="entry name" value="POLYKETIDE CYCLASE SNOAL-LIKE DOMAIN"/>
    <property type="match status" value="1"/>
</dbReference>
<keyword evidence="2" id="KW-1185">Reference proteome</keyword>
<dbReference type="SUPFAM" id="SSF54427">
    <property type="entry name" value="NTF2-like"/>
    <property type="match status" value="1"/>
</dbReference>
<dbReference type="Proteomes" id="UP001501803">
    <property type="component" value="Unassembled WGS sequence"/>
</dbReference>
<evidence type="ECO:0000313" key="2">
    <source>
        <dbReference type="Proteomes" id="UP001501803"/>
    </source>
</evidence>
<dbReference type="RefSeq" id="WP_345067254.1">
    <property type="nucleotide sequence ID" value="NZ_BAABCN010000007.1"/>
</dbReference>
<dbReference type="Gene3D" id="3.10.450.50">
    <property type="match status" value="1"/>
</dbReference>
<comment type="caution">
    <text evidence="1">The sequence shown here is derived from an EMBL/GenBank/DDBJ whole genome shotgun (WGS) entry which is preliminary data.</text>
</comment>
<dbReference type="Pfam" id="PF07366">
    <property type="entry name" value="SnoaL"/>
    <property type="match status" value="1"/>
</dbReference>
<accession>A0ABP7KPH5</accession>
<dbReference type="InterPro" id="IPR009959">
    <property type="entry name" value="Cyclase_SnoaL-like"/>
</dbReference>
<dbReference type="EMBL" id="BAABCN010000007">
    <property type="protein sequence ID" value="GAA3882373.1"/>
    <property type="molecule type" value="Genomic_DNA"/>
</dbReference>
<reference evidence="2" key="1">
    <citation type="journal article" date="2019" name="Int. J. Syst. Evol. Microbiol.">
        <title>The Global Catalogue of Microorganisms (GCM) 10K type strain sequencing project: providing services to taxonomists for standard genome sequencing and annotation.</title>
        <authorList>
            <consortium name="The Broad Institute Genomics Platform"/>
            <consortium name="The Broad Institute Genome Sequencing Center for Infectious Disease"/>
            <person name="Wu L."/>
            <person name="Ma J."/>
        </authorList>
    </citation>
    <scope>NUCLEOTIDE SEQUENCE [LARGE SCALE GENOMIC DNA]</scope>
    <source>
        <strain evidence="2">JCM 17021</strain>
    </source>
</reference>
<proteinExistence type="predicted"/>